<organism evidence="2 3">
    <name type="scientific">Setaria italica</name>
    <name type="common">Foxtail millet</name>
    <name type="synonym">Panicum italicum</name>
    <dbReference type="NCBI Taxonomy" id="4555"/>
    <lineage>
        <taxon>Eukaryota</taxon>
        <taxon>Viridiplantae</taxon>
        <taxon>Streptophyta</taxon>
        <taxon>Embryophyta</taxon>
        <taxon>Tracheophyta</taxon>
        <taxon>Spermatophyta</taxon>
        <taxon>Magnoliopsida</taxon>
        <taxon>Liliopsida</taxon>
        <taxon>Poales</taxon>
        <taxon>Poaceae</taxon>
        <taxon>PACMAD clade</taxon>
        <taxon>Panicoideae</taxon>
        <taxon>Panicodae</taxon>
        <taxon>Paniceae</taxon>
        <taxon>Cenchrinae</taxon>
        <taxon>Setaria</taxon>
    </lineage>
</organism>
<dbReference type="HOGENOM" id="CLU_3393096_0_0_1"/>
<keyword evidence="3" id="KW-1185">Reference proteome</keyword>
<evidence type="ECO:0000256" key="1">
    <source>
        <dbReference type="SAM" id="Phobius"/>
    </source>
</evidence>
<dbReference type="Gramene" id="KQK96424">
    <property type="protein sequence ID" value="KQK96424"/>
    <property type="gene ID" value="SETIT_012882mg"/>
</dbReference>
<name>K3YF65_SETIT</name>
<reference evidence="3" key="1">
    <citation type="journal article" date="2012" name="Nat. Biotechnol.">
        <title>Reference genome sequence of the model plant Setaria.</title>
        <authorList>
            <person name="Bennetzen J.L."/>
            <person name="Schmutz J."/>
            <person name="Wang H."/>
            <person name="Percifield R."/>
            <person name="Hawkins J."/>
            <person name="Pontaroli A.C."/>
            <person name="Estep M."/>
            <person name="Feng L."/>
            <person name="Vaughn J.N."/>
            <person name="Grimwood J."/>
            <person name="Jenkins J."/>
            <person name="Barry K."/>
            <person name="Lindquist E."/>
            <person name="Hellsten U."/>
            <person name="Deshpande S."/>
            <person name="Wang X."/>
            <person name="Wu X."/>
            <person name="Mitros T."/>
            <person name="Triplett J."/>
            <person name="Yang X."/>
            <person name="Ye C.Y."/>
            <person name="Mauro-Herrera M."/>
            <person name="Wang L."/>
            <person name="Li P."/>
            <person name="Sharma M."/>
            <person name="Sharma R."/>
            <person name="Ronald P.C."/>
            <person name="Panaud O."/>
            <person name="Kellogg E.A."/>
            <person name="Brutnell T.P."/>
            <person name="Doust A.N."/>
            <person name="Tuskan G.A."/>
            <person name="Rokhsar D."/>
            <person name="Devos K.M."/>
        </authorList>
    </citation>
    <scope>NUCLEOTIDE SEQUENCE [LARGE SCALE GENOMIC DNA]</scope>
    <source>
        <strain evidence="3">cv. Yugu1</strain>
    </source>
</reference>
<proteinExistence type="predicted"/>
<dbReference type="EnsemblPlants" id="KQK96424">
    <property type="protein sequence ID" value="KQK96424"/>
    <property type="gene ID" value="SETIT_012882mg"/>
</dbReference>
<evidence type="ECO:0000313" key="2">
    <source>
        <dbReference type="EnsemblPlants" id="KQK96424"/>
    </source>
</evidence>
<accession>K3YF65</accession>
<sequence length="32" mass="3638">MYHNTCFFFSFSYMTGLVLLQFLVNACANAPS</sequence>
<protein>
    <submittedName>
        <fullName evidence="2">Uncharacterized protein</fullName>
    </submittedName>
</protein>
<feature type="transmembrane region" description="Helical" evidence="1">
    <location>
        <begin position="7"/>
        <end position="24"/>
    </location>
</feature>
<dbReference type="EMBL" id="AGNK02004123">
    <property type="status" value="NOT_ANNOTATED_CDS"/>
    <property type="molecule type" value="Genomic_DNA"/>
</dbReference>
<dbReference type="AlphaFoldDB" id="K3YF65"/>
<dbReference type="Proteomes" id="UP000004995">
    <property type="component" value="Unassembled WGS sequence"/>
</dbReference>
<evidence type="ECO:0000313" key="3">
    <source>
        <dbReference type="Proteomes" id="UP000004995"/>
    </source>
</evidence>
<dbReference type="InParanoid" id="K3YF65"/>
<reference evidence="2" key="2">
    <citation type="submission" date="2018-08" db="UniProtKB">
        <authorList>
            <consortium name="EnsemblPlants"/>
        </authorList>
    </citation>
    <scope>IDENTIFICATION</scope>
    <source>
        <strain evidence="2">Yugu1</strain>
    </source>
</reference>
<keyword evidence="1" id="KW-0472">Membrane</keyword>
<keyword evidence="1" id="KW-1133">Transmembrane helix</keyword>
<keyword evidence="1" id="KW-0812">Transmembrane</keyword>